<dbReference type="PANTHER" id="PTHR42738">
    <property type="entry name" value="HYDROXYMETHYLGLUTARYL-COA LYASE"/>
    <property type="match status" value="1"/>
</dbReference>
<evidence type="ECO:0000259" key="4">
    <source>
        <dbReference type="PROSITE" id="PS50991"/>
    </source>
</evidence>
<dbReference type="FunFam" id="3.20.20.70:FF:000071">
    <property type="entry name" value="Hydroxymethylglutaryl-CoA lyase"/>
    <property type="match status" value="1"/>
</dbReference>
<dbReference type="GO" id="GO:0016740">
    <property type="term" value="F:transferase activity"/>
    <property type="evidence" value="ECO:0007669"/>
    <property type="project" value="UniProtKB-KW"/>
</dbReference>
<dbReference type="PANTHER" id="PTHR42738:SF7">
    <property type="entry name" value="HYDROXYMETHYLGLUTARYL-COA LYASE"/>
    <property type="match status" value="1"/>
</dbReference>
<gene>
    <name evidence="5" type="ORF">EL18_00299</name>
</gene>
<reference evidence="5 6" key="1">
    <citation type="submission" date="2014-05" db="EMBL/GenBank/DDBJ databases">
        <title>Draft Genome Sequence of Nitratireductor basaltis Strain UMTGB225, A Marine Bacterium Isolated from Green Barrel Tunicate.</title>
        <authorList>
            <person name="Gan H.Y."/>
        </authorList>
    </citation>
    <scope>NUCLEOTIDE SEQUENCE [LARGE SCALE GENOMIC DNA]</scope>
    <source>
        <strain evidence="5 6">UMTGB225</strain>
    </source>
</reference>
<evidence type="ECO:0000256" key="2">
    <source>
        <dbReference type="ARBA" id="ARBA00022723"/>
    </source>
</evidence>
<dbReference type="InterPro" id="IPR013785">
    <property type="entry name" value="Aldolase_TIM"/>
</dbReference>
<dbReference type="NCBIfam" id="NF004283">
    <property type="entry name" value="PRK05692.1"/>
    <property type="match status" value="1"/>
</dbReference>
<keyword evidence="6" id="KW-1185">Reference proteome</keyword>
<organism evidence="5 6">
    <name type="scientific">Nitratireductor basaltis</name>
    <dbReference type="NCBI Taxonomy" id="472175"/>
    <lineage>
        <taxon>Bacteria</taxon>
        <taxon>Pseudomonadati</taxon>
        <taxon>Pseudomonadota</taxon>
        <taxon>Alphaproteobacteria</taxon>
        <taxon>Hyphomicrobiales</taxon>
        <taxon>Phyllobacteriaceae</taxon>
        <taxon>Nitratireductor</taxon>
    </lineage>
</organism>
<name>A0A084U8J8_9HYPH</name>
<dbReference type="GO" id="GO:0004419">
    <property type="term" value="F:hydroxymethylglutaryl-CoA lyase activity"/>
    <property type="evidence" value="ECO:0007669"/>
    <property type="project" value="TreeGrafter"/>
</dbReference>
<dbReference type="eggNOG" id="COG0119">
    <property type="taxonomic scope" value="Bacteria"/>
</dbReference>
<keyword evidence="5" id="KW-0808">Transferase</keyword>
<dbReference type="Pfam" id="PF00682">
    <property type="entry name" value="HMGL-like"/>
    <property type="match status" value="1"/>
</dbReference>
<keyword evidence="5" id="KW-0670">Pyruvate</keyword>
<feature type="domain" description="Pyruvate carboxyltransferase" evidence="4">
    <location>
        <begin position="15"/>
        <end position="282"/>
    </location>
</feature>
<dbReference type="Gene3D" id="3.20.20.70">
    <property type="entry name" value="Aldolase class I"/>
    <property type="match status" value="1"/>
</dbReference>
<evidence type="ECO:0000256" key="1">
    <source>
        <dbReference type="ARBA" id="ARBA00009405"/>
    </source>
</evidence>
<sequence length="320" mass="34253">MRQAGKADSPLPEHVEIVEVGPRDGLQSEPVFVPTARKVELINNLVAAGIRHFEATSFVSPRAVPQMRDAREVMDGVDRSTGAKFTALVPNMKGAERAMEAGVDALVLFMSASQSHNLKNVNCPRETSLERFGEICAFAQSASVPVQGAIATSFGCPFEGNVPVEDVVRIAKAYRDMGIRIISLGDTTGMATPPLVQERCRALREAVPEVELTLHFHNTRGVGLVCAYTGLMEGVTRFEASIGGLGGCPFVPRATGNIPTEDLVYMLHECGVETGIDLDKLVTTAEQAESLIGRTLPGQVMKAGPRLKTHPMDMVATANG</sequence>
<keyword evidence="3" id="KW-0456">Lyase</keyword>
<dbReference type="AlphaFoldDB" id="A0A084U8J8"/>
<dbReference type="SUPFAM" id="SSF51569">
    <property type="entry name" value="Aldolase"/>
    <property type="match status" value="1"/>
</dbReference>
<dbReference type="GO" id="GO:0046872">
    <property type="term" value="F:metal ion binding"/>
    <property type="evidence" value="ECO:0007669"/>
    <property type="project" value="UniProtKB-KW"/>
</dbReference>
<evidence type="ECO:0000256" key="3">
    <source>
        <dbReference type="ARBA" id="ARBA00023239"/>
    </source>
</evidence>
<comment type="caution">
    <text evidence="5">The sequence shown here is derived from an EMBL/GenBank/DDBJ whole genome shotgun (WGS) entry which is preliminary data.</text>
</comment>
<dbReference type="InterPro" id="IPR043594">
    <property type="entry name" value="HMGL"/>
</dbReference>
<keyword evidence="2" id="KW-0479">Metal-binding</keyword>
<evidence type="ECO:0000313" key="5">
    <source>
        <dbReference type="EMBL" id="KFB09284.1"/>
    </source>
</evidence>
<dbReference type="GO" id="GO:0046951">
    <property type="term" value="P:ketone body biosynthetic process"/>
    <property type="evidence" value="ECO:0007669"/>
    <property type="project" value="TreeGrafter"/>
</dbReference>
<dbReference type="EMBL" id="JMQM01000001">
    <property type="protein sequence ID" value="KFB09284.1"/>
    <property type="molecule type" value="Genomic_DNA"/>
</dbReference>
<proteinExistence type="inferred from homology"/>
<evidence type="ECO:0000313" key="6">
    <source>
        <dbReference type="Proteomes" id="UP000053675"/>
    </source>
</evidence>
<dbReference type="Proteomes" id="UP000053675">
    <property type="component" value="Unassembled WGS sequence"/>
</dbReference>
<accession>A0A084U8J8</accession>
<dbReference type="PROSITE" id="PS50991">
    <property type="entry name" value="PYR_CT"/>
    <property type="match status" value="1"/>
</dbReference>
<dbReference type="GO" id="GO:0006552">
    <property type="term" value="P:L-leucine catabolic process"/>
    <property type="evidence" value="ECO:0007669"/>
    <property type="project" value="TreeGrafter"/>
</dbReference>
<protein>
    <submittedName>
        <fullName evidence="5">Pyruvate carboxyltransferase</fullName>
    </submittedName>
</protein>
<dbReference type="CDD" id="cd07938">
    <property type="entry name" value="DRE_TIM_HMGL"/>
    <property type="match status" value="1"/>
</dbReference>
<dbReference type="STRING" id="472175.EL18_00299"/>
<dbReference type="InterPro" id="IPR000891">
    <property type="entry name" value="PYR_CT"/>
</dbReference>
<dbReference type="PATRIC" id="fig|472175.3.peg.309"/>
<comment type="similarity">
    <text evidence="1">Belongs to the HMG-CoA lyase family.</text>
</comment>
<dbReference type="RefSeq" id="WP_036479055.1">
    <property type="nucleotide sequence ID" value="NZ_JMQM01000001.1"/>
</dbReference>